<dbReference type="Pfam" id="PF04082">
    <property type="entry name" value="Fungal_trans"/>
    <property type="match status" value="1"/>
</dbReference>
<organism evidence="10 11">
    <name type="scientific">Talaromyces pinophilus</name>
    <name type="common">Penicillium pinophilum</name>
    <dbReference type="NCBI Taxonomy" id="128442"/>
    <lineage>
        <taxon>Eukaryota</taxon>
        <taxon>Fungi</taxon>
        <taxon>Dikarya</taxon>
        <taxon>Ascomycota</taxon>
        <taxon>Pezizomycotina</taxon>
        <taxon>Eurotiomycetes</taxon>
        <taxon>Eurotiomycetidae</taxon>
        <taxon>Eurotiales</taxon>
        <taxon>Trichocomaceae</taxon>
        <taxon>Talaromyces</taxon>
        <taxon>Talaromyces sect. Talaromyces</taxon>
    </lineage>
</organism>
<evidence type="ECO:0000313" key="10">
    <source>
        <dbReference type="EMBL" id="GAM43637.1"/>
    </source>
</evidence>
<keyword evidence="3" id="KW-0805">Transcription regulation</keyword>
<keyword evidence="1" id="KW-0479">Metal-binding</keyword>
<evidence type="ECO:0000256" key="2">
    <source>
        <dbReference type="ARBA" id="ARBA00022833"/>
    </source>
</evidence>
<evidence type="ECO:0000256" key="4">
    <source>
        <dbReference type="ARBA" id="ARBA00023125"/>
    </source>
</evidence>
<evidence type="ECO:0000256" key="3">
    <source>
        <dbReference type="ARBA" id="ARBA00023015"/>
    </source>
</evidence>
<reference evidence="11" key="1">
    <citation type="journal article" date="2015" name="Genome Announc.">
        <title>Draft genome sequence of Talaromyces cellulolyticus strain Y-94, a source of lignocellulosic biomass-degrading enzymes.</title>
        <authorList>
            <person name="Fujii T."/>
            <person name="Koike H."/>
            <person name="Sawayama S."/>
            <person name="Yano S."/>
            <person name="Inoue H."/>
        </authorList>
    </citation>
    <scope>NUCLEOTIDE SEQUENCE [LARGE SCALE GENOMIC DNA]</scope>
    <source>
        <strain evidence="11">Y-94</strain>
    </source>
</reference>
<dbReference type="GO" id="GO:0005634">
    <property type="term" value="C:nucleus"/>
    <property type="evidence" value="ECO:0007669"/>
    <property type="project" value="TreeGrafter"/>
</dbReference>
<keyword evidence="7" id="KW-0472">Membrane</keyword>
<dbReference type="GO" id="GO:0006351">
    <property type="term" value="P:DNA-templated transcription"/>
    <property type="evidence" value="ECO:0007669"/>
    <property type="project" value="InterPro"/>
</dbReference>
<dbReference type="Pfam" id="PF20237">
    <property type="entry name" value="DUF6594"/>
    <property type="match status" value="1"/>
</dbReference>
<dbReference type="InterPro" id="IPR051430">
    <property type="entry name" value="Fungal_TF_Env_Response"/>
</dbReference>
<dbReference type="PANTHER" id="PTHR31944">
    <property type="entry name" value="HEME-RESPONSIVE ZINC FINGER TRANSCRIPTION FACTOR HAP1"/>
    <property type="match status" value="1"/>
</dbReference>
<keyword evidence="7" id="KW-1133">Transmembrane helix</keyword>
<dbReference type="InterPro" id="IPR007219">
    <property type="entry name" value="XnlR_reg_dom"/>
</dbReference>
<keyword evidence="4" id="KW-0238">DNA-binding</keyword>
<gene>
    <name evidence="10" type="ORF">TCE0_060r18604</name>
</gene>
<dbReference type="GO" id="GO:0001228">
    <property type="term" value="F:DNA-binding transcription activator activity, RNA polymerase II-specific"/>
    <property type="evidence" value="ECO:0007669"/>
    <property type="project" value="TreeGrafter"/>
</dbReference>
<accession>A0A6V8HNR3</accession>
<comment type="caution">
    <text evidence="10">The sequence shown here is derived from an EMBL/GenBank/DDBJ whole genome shotgun (WGS) entry which is preliminary data.</text>
</comment>
<feature type="transmembrane region" description="Helical" evidence="7">
    <location>
        <begin position="242"/>
        <end position="260"/>
    </location>
</feature>
<sequence>MDGSANLGVHASPRPGCAKEGFANVAQWIALDCDGEAFIYRKFGELAARNLLYLQCELLDLEKQFNDSDGNDVRSDDMNSKDAARTWETLIQRCKSGNQEAQARIEMIVRLRAKLKEYYEALLLQEKVMILKRPNKRVLDTYRNWFMKPYPTLGGKAKTALDDSDDLVHLGPLSEANILSAILRRYWPAHEELSRDGVHRIGRFSENSISNAVAIINIFSASVLLIGSITGLYFVSTNGVKLGLIAIFTPAFALSIGLMTNARQTEIFAATAAYAAVLVVFNERHGYREVIFYVKLTLMDEDFSLPRFSRLILFKLNLNPLVLPKGLPPPYVQTAHQRSIPEHTKVPGQLVENRTETITTSKRPSSSLDDNVCSWRGALKGIFVKDRYFGQSNWMNFRSPFSAVKRVVVKHEFDPTTEVYKLTHKCKAASREIKAQDKIALHMHLASHPSDHVPPREMADKLVQSYMQTFGSIYRILHIPKFQEEYESYWNPQTSSQAHVVAKMLLVMAIGTVFQPRQEAFVLRSSALQWIYVAHTWVTTPFDKCRLSVEVIQLQCLLVFARLVHDVDGDLLRLTAASLLQTAMHIGLHIDAEINAFPNISPQEIQLRRNLWATVLEIVVQMSVDSGGIPLIRAADYDCKPPLNIDDMEFKHDMDRFVSSIQPTDVFTDSSLQVMLTQSIPVRLQIAAFVNDFRYSSSTYEQTMALSEELSQICASNTATFQSLKTSSRSPSEFQTYMMELLTHQYLFALHFPYATKAKTDHRYYYSRKICLDIARLFLPSCSQMTDYAYTNLRLWGGGIFRAAPLQAATFIADEMIYQIETDTSSLFTREKTLLDGKKDLRRYVEEYIESTMDRMKLGHTNFRPYPVEEKILETIKDRLMIAHGVLRGCIPHTPPENEPSDSEAQPCVINGAGSLQDAIRDNSLGADNLANMEWWFLSGDVDTFA</sequence>
<keyword evidence="2" id="KW-0862">Zinc</keyword>
<keyword evidence="6" id="KW-0539">Nucleus</keyword>
<evidence type="ECO:0000256" key="5">
    <source>
        <dbReference type="ARBA" id="ARBA00023163"/>
    </source>
</evidence>
<feature type="domain" description="Xylanolytic transcriptional activator regulatory" evidence="8">
    <location>
        <begin position="464"/>
        <end position="671"/>
    </location>
</feature>
<name>A0A6V8HNR3_TALPI</name>
<dbReference type="GO" id="GO:0000978">
    <property type="term" value="F:RNA polymerase II cis-regulatory region sequence-specific DNA binding"/>
    <property type="evidence" value="ECO:0007669"/>
    <property type="project" value="TreeGrafter"/>
</dbReference>
<evidence type="ECO:0000256" key="6">
    <source>
        <dbReference type="ARBA" id="ARBA00023242"/>
    </source>
</evidence>
<evidence type="ECO:0000256" key="1">
    <source>
        <dbReference type="ARBA" id="ARBA00022723"/>
    </source>
</evidence>
<protein>
    <submittedName>
        <fullName evidence="10">Monocarboxylate permease</fullName>
    </submittedName>
</protein>
<dbReference type="EMBL" id="DF933856">
    <property type="protein sequence ID" value="GAM43637.1"/>
    <property type="molecule type" value="Genomic_DNA"/>
</dbReference>
<keyword evidence="7" id="KW-0812">Transmembrane</keyword>
<dbReference type="InterPro" id="IPR046529">
    <property type="entry name" value="DUF6594"/>
</dbReference>
<feature type="domain" description="DUF6594" evidence="9">
    <location>
        <begin position="25"/>
        <end position="279"/>
    </location>
</feature>
<keyword evidence="5" id="KW-0804">Transcription</keyword>
<dbReference type="Proteomes" id="UP000053095">
    <property type="component" value="Unassembled WGS sequence"/>
</dbReference>
<evidence type="ECO:0000256" key="7">
    <source>
        <dbReference type="SAM" id="Phobius"/>
    </source>
</evidence>
<keyword evidence="11" id="KW-1185">Reference proteome</keyword>
<dbReference type="PANTHER" id="PTHR31944:SF131">
    <property type="entry name" value="HEME-RESPONSIVE ZINC FINGER TRANSCRIPTION FACTOR HAP1"/>
    <property type="match status" value="1"/>
</dbReference>
<evidence type="ECO:0000259" key="8">
    <source>
        <dbReference type="Pfam" id="PF04082"/>
    </source>
</evidence>
<feature type="transmembrane region" description="Helical" evidence="7">
    <location>
        <begin position="212"/>
        <end position="235"/>
    </location>
</feature>
<proteinExistence type="predicted"/>
<dbReference type="GO" id="GO:0008270">
    <property type="term" value="F:zinc ion binding"/>
    <property type="evidence" value="ECO:0007669"/>
    <property type="project" value="InterPro"/>
</dbReference>
<evidence type="ECO:0000259" key="9">
    <source>
        <dbReference type="Pfam" id="PF20237"/>
    </source>
</evidence>
<dbReference type="CDD" id="cd12148">
    <property type="entry name" value="fungal_TF_MHR"/>
    <property type="match status" value="1"/>
</dbReference>
<evidence type="ECO:0000313" key="11">
    <source>
        <dbReference type="Proteomes" id="UP000053095"/>
    </source>
</evidence>
<dbReference type="AlphaFoldDB" id="A0A6V8HNR3"/>